<proteinExistence type="predicted"/>
<dbReference type="EMBL" id="KC662249">
    <property type="protein sequence ID" value="AGM15336.1"/>
    <property type="molecule type" value="Genomic_DNA"/>
</dbReference>
<reference evidence="1 2" key="1">
    <citation type="journal article" date="2013" name="Proc. Natl. Acad. Sci. U.S.A.">
        <title>Genome of Phaeocystis globosa virus PgV-16T highlights the common ancestry of the largest known DNA viruses infecting eukaryotes.</title>
        <authorList>
            <person name="Santini S."/>
            <person name="Jeudy S."/>
            <person name="Bartoli J."/>
            <person name="Poirot O."/>
            <person name="Lescot M."/>
            <person name="Abergel C."/>
            <person name="Barbe V."/>
            <person name="Wommack K.E."/>
            <person name="Noordeloos A.A."/>
            <person name="Brussaard C.P."/>
            <person name="Claverie J.M."/>
        </authorList>
    </citation>
    <scope>NUCLEOTIDE SEQUENCE [LARGE SCALE GENOMIC DNA]</scope>
    <source>
        <strain evidence="1 2">16T</strain>
    </source>
</reference>
<protein>
    <submittedName>
        <fullName evidence="1">Uncharacterized protein</fullName>
    </submittedName>
</protein>
<organism evidence="1 2">
    <name type="scientific">Phaeocystis globosa virus PgV-16T</name>
    <dbReference type="NCBI Taxonomy" id="3071227"/>
    <lineage>
        <taxon>Viruses</taxon>
        <taxon>Varidnaviria</taxon>
        <taxon>Bamfordvirae</taxon>
        <taxon>Nucleocytoviricota</taxon>
        <taxon>Megaviricetes</taxon>
        <taxon>Imitervirales</taxon>
        <taxon>Mesomimiviridae</taxon>
        <taxon>Tethysvirus</taxon>
        <taxon>Tethysvirus hollandense</taxon>
    </lineage>
</organism>
<sequence length="152" mass="17466">MAFDKSVWGNATWYLFHSLAHNIKETEFLSIKPDLIYVIKTVSGNLPCPECSSDAITKLEKVNFDNIKTKQEFKLLLFNFHNQVNAKLGKPGYLLTDLDEKYSKANINAIYNNFFKIYSSNVNIPQLMSASFHRRNNLPKIRTALDKIIASF</sequence>
<evidence type="ECO:0000313" key="1">
    <source>
        <dbReference type="EMBL" id="AGM15336.1"/>
    </source>
</evidence>
<accession>A0AC59EWK4</accession>
<evidence type="ECO:0000313" key="2">
    <source>
        <dbReference type="Proteomes" id="UP000204225"/>
    </source>
</evidence>
<name>A0AC59EWK4_9VIRU</name>
<keyword evidence="2" id="KW-1185">Reference proteome</keyword>
<dbReference type="Proteomes" id="UP000204225">
    <property type="component" value="Segment"/>
</dbReference>
<gene>
    <name evidence="1" type="ORF">PGCG_00024</name>
</gene>